<accession>A0ACC0WUN0</accession>
<comment type="caution">
    <text evidence="1">The sequence shown here is derived from an EMBL/GenBank/DDBJ whole genome shotgun (WGS) entry which is preliminary data.</text>
</comment>
<gene>
    <name evidence="1" type="ORF">PsorP6_001531</name>
</gene>
<protein>
    <submittedName>
        <fullName evidence="1">Uncharacterized protein</fullName>
    </submittedName>
</protein>
<evidence type="ECO:0000313" key="1">
    <source>
        <dbReference type="EMBL" id="KAI9922410.1"/>
    </source>
</evidence>
<organism evidence="1 2">
    <name type="scientific">Peronosclerospora sorghi</name>
    <dbReference type="NCBI Taxonomy" id="230839"/>
    <lineage>
        <taxon>Eukaryota</taxon>
        <taxon>Sar</taxon>
        <taxon>Stramenopiles</taxon>
        <taxon>Oomycota</taxon>
        <taxon>Peronosporomycetes</taxon>
        <taxon>Peronosporales</taxon>
        <taxon>Peronosporaceae</taxon>
        <taxon>Peronosclerospora</taxon>
    </lineage>
</organism>
<dbReference type="Proteomes" id="UP001163321">
    <property type="component" value="Chromosome 1"/>
</dbReference>
<dbReference type="EMBL" id="CM047580">
    <property type="protein sequence ID" value="KAI9922410.1"/>
    <property type="molecule type" value="Genomic_DNA"/>
</dbReference>
<name>A0ACC0WUN0_9STRA</name>
<proteinExistence type="predicted"/>
<sequence length="91" mass="9658">MAFFVIYMAIDTASAWPAEVVDSSASSARDASTFIVHNGRVTKRVGREGATEVVGGTSVRFVRIVIITLLSRLSHGLTVLRCGSTLACKDG</sequence>
<evidence type="ECO:0000313" key="2">
    <source>
        <dbReference type="Proteomes" id="UP001163321"/>
    </source>
</evidence>
<reference evidence="1 2" key="1">
    <citation type="journal article" date="2022" name="bioRxiv">
        <title>The genome of the oomycete Peronosclerospora sorghi, a cosmopolitan pathogen of maize and sorghum, is inflated with dispersed pseudogenes.</title>
        <authorList>
            <person name="Fletcher K."/>
            <person name="Martin F."/>
            <person name="Isakeit T."/>
            <person name="Cavanaugh K."/>
            <person name="Magill C."/>
            <person name="Michelmore R."/>
        </authorList>
    </citation>
    <scope>NUCLEOTIDE SEQUENCE [LARGE SCALE GENOMIC DNA]</scope>
    <source>
        <strain evidence="1">P6</strain>
    </source>
</reference>
<keyword evidence="2" id="KW-1185">Reference proteome</keyword>